<dbReference type="PANTHER" id="PTHR39418:SF1">
    <property type="entry name" value="DEHYDROGENASE"/>
    <property type="match status" value="1"/>
</dbReference>
<dbReference type="PANTHER" id="PTHR39418">
    <property type="entry name" value="DEHYDROGENASE-RELATED"/>
    <property type="match status" value="1"/>
</dbReference>
<dbReference type="Proteomes" id="UP001320159">
    <property type="component" value="Unassembled WGS sequence"/>
</dbReference>
<dbReference type="AlphaFoldDB" id="A0AAP2RBP7"/>
<evidence type="ECO:0000313" key="2">
    <source>
        <dbReference type="EMBL" id="MCD1294279.1"/>
    </source>
</evidence>
<proteinExistence type="predicted"/>
<accession>A0AAP2RBP7</accession>
<feature type="domain" description="Formylmethanofuran dehydrogenase subunit E" evidence="1">
    <location>
        <begin position="32"/>
        <end position="162"/>
    </location>
</feature>
<evidence type="ECO:0000259" key="1">
    <source>
        <dbReference type="Pfam" id="PF02663"/>
    </source>
</evidence>
<dbReference type="SUPFAM" id="SSF143555">
    <property type="entry name" value="FwdE-like"/>
    <property type="match status" value="1"/>
</dbReference>
<dbReference type="Pfam" id="PF02663">
    <property type="entry name" value="FmdE"/>
    <property type="match status" value="1"/>
</dbReference>
<dbReference type="Gene3D" id="3.30.1330.130">
    <property type="match status" value="1"/>
</dbReference>
<dbReference type="InterPro" id="IPR003814">
    <property type="entry name" value="FmdEsu_dom"/>
</dbReference>
<organism evidence="2 3">
    <name type="scientific">Methanooceanicella nereidis</name>
    <dbReference type="NCBI Taxonomy" id="2052831"/>
    <lineage>
        <taxon>Archaea</taxon>
        <taxon>Methanobacteriati</taxon>
        <taxon>Methanobacteriota</taxon>
        <taxon>Stenosarchaea group</taxon>
        <taxon>Methanomicrobia</taxon>
        <taxon>Methanocellales</taxon>
        <taxon>Methanocellaceae</taxon>
        <taxon>Methanooceanicella</taxon>
    </lineage>
</organism>
<sequence>MEEYDLKDLKIKMDNLEVDEKIKEYISECVKFHTFPAAGLLISTFMVDLALEKLGAVPGERLYAVSETAKCAPDALQVIIHCTYGNHRLRVIDTGRFAITVNRFSEDKTAPGIRVYIDAEKVKKYPTLNLWYRNDPAFKGGVAGSDLLDEILTAGKDILSWYPVNVRFTPKQKWSSTTCPRCGEMVPENTIENGVCRGCGALSYYDKETA</sequence>
<name>A0AAP2RBP7_9EURY</name>
<reference evidence="2 3" key="1">
    <citation type="submission" date="2017-11" db="EMBL/GenBank/DDBJ databases">
        <title>Isolation and Characterization of Family Methanocellaceae Species from Potential Methane Hydrate Area Offshore Southwestern Taiwan.</title>
        <authorList>
            <person name="Zhang W.-L."/>
            <person name="Chen W.-C."/>
            <person name="Lai M.-C."/>
            <person name="Chen S.-C."/>
        </authorList>
    </citation>
    <scope>NUCLEOTIDE SEQUENCE [LARGE SCALE GENOMIC DNA]</scope>
    <source>
        <strain evidence="2 3">CWC-04</strain>
    </source>
</reference>
<comment type="caution">
    <text evidence="2">The sequence shown here is derived from an EMBL/GenBank/DDBJ whole genome shotgun (WGS) entry which is preliminary data.</text>
</comment>
<keyword evidence="3" id="KW-1185">Reference proteome</keyword>
<gene>
    <name evidence="2" type="ORF">CUJ83_04615</name>
</gene>
<dbReference type="RefSeq" id="WP_230741105.1">
    <property type="nucleotide sequence ID" value="NZ_PGCK01000003.1"/>
</dbReference>
<evidence type="ECO:0000313" key="3">
    <source>
        <dbReference type="Proteomes" id="UP001320159"/>
    </source>
</evidence>
<dbReference type="EMBL" id="PGCK01000003">
    <property type="protein sequence ID" value="MCD1294279.1"/>
    <property type="molecule type" value="Genomic_DNA"/>
</dbReference>
<dbReference type="InterPro" id="IPR053194">
    <property type="entry name" value="tRNA_methyltr_O"/>
</dbReference>
<protein>
    <submittedName>
        <fullName evidence="2">Formylmethanofuran dehydrogenase</fullName>
    </submittedName>
</protein>